<sequence length="175" mass="19046">MKATMMPLRLPYTLRRTALMAQSGFAASIRNRQQVAARRSYAEAHLHDRKKGNAPWLFISVALTVPAAYYLYSLGPEETAHGAGPQRPLVKGPEDGAKVSGEKQSERDPAHAIKPAEKIGEKSGTQTSKQQGLSNDDTMHPQLYTSGKSEKPEGVTETAKLKGTVSTDRGKEKKS</sequence>
<dbReference type="EMBL" id="JPOX01000005">
    <property type="protein sequence ID" value="KFX51299.1"/>
    <property type="molecule type" value="Genomic_DNA"/>
</dbReference>
<evidence type="ECO:0000256" key="1">
    <source>
        <dbReference type="SAM" id="MobiDB-lite"/>
    </source>
</evidence>
<gene>
    <name evidence="2" type="ORF">GQ26_0051330</name>
</gene>
<protein>
    <submittedName>
        <fullName evidence="2">Uncharacterized protein</fullName>
    </submittedName>
</protein>
<dbReference type="HOGENOM" id="CLU_1714522_0_0_1"/>
<reference evidence="2" key="1">
    <citation type="journal article" date="2014" name="PLoS Genet.">
        <title>Signature Gene Expression Reveals Novel Clues to the Molecular Mechanisms of Dimorphic Transition in Penicillium marneffei.</title>
        <authorList>
            <person name="Yang E."/>
            <person name="Wang G."/>
            <person name="Cai J."/>
            <person name="Woo P.C."/>
            <person name="Lau S.K."/>
            <person name="Yuen K.-Y."/>
            <person name="Chow W.-N."/>
            <person name="Lin X."/>
        </authorList>
    </citation>
    <scope>NUCLEOTIDE SEQUENCE [LARGE SCALE GENOMIC DNA]</scope>
    <source>
        <strain evidence="2">PM1</strain>
    </source>
</reference>
<feature type="compositionally biased region" description="Polar residues" evidence="1">
    <location>
        <begin position="123"/>
        <end position="136"/>
    </location>
</feature>
<feature type="compositionally biased region" description="Basic and acidic residues" evidence="1">
    <location>
        <begin position="92"/>
        <end position="121"/>
    </location>
</feature>
<name>A0A093VMR6_TALMA</name>
<evidence type="ECO:0000313" key="2">
    <source>
        <dbReference type="EMBL" id="KFX51299.1"/>
    </source>
</evidence>
<accession>A0A093VMR6</accession>
<comment type="caution">
    <text evidence="2">The sequence shown here is derived from an EMBL/GenBank/DDBJ whole genome shotgun (WGS) entry which is preliminary data.</text>
</comment>
<organism evidence="2">
    <name type="scientific">Talaromyces marneffei PM1</name>
    <dbReference type="NCBI Taxonomy" id="1077442"/>
    <lineage>
        <taxon>Eukaryota</taxon>
        <taxon>Fungi</taxon>
        <taxon>Dikarya</taxon>
        <taxon>Ascomycota</taxon>
        <taxon>Pezizomycotina</taxon>
        <taxon>Eurotiomycetes</taxon>
        <taxon>Eurotiomycetidae</taxon>
        <taxon>Eurotiales</taxon>
        <taxon>Trichocomaceae</taxon>
        <taxon>Talaromyces</taxon>
        <taxon>Talaromyces sect. Talaromyces</taxon>
    </lineage>
</organism>
<dbReference type="AlphaFoldDB" id="A0A093VMR6"/>
<dbReference type="eggNOG" id="ENOG502S4C0">
    <property type="taxonomic scope" value="Eukaryota"/>
</dbReference>
<proteinExistence type="predicted"/>
<feature type="region of interest" description="Disordered" evidence="1">
    <location>
        <begin position="77"/>
        <end position="175"/>
    </location>
</feature>